<proteinExistence type="predicted"/>
<name>A0A7J9D3K8_GOSGO</name>
<sequence length="63" mass="7493">MFVKPNDALLRPWYVFGIALIGVLCSMKWIWYRLSRNILPFSTMTLEIRSRYILSRTLISEDP</sequence>
<accession>A0A7J9D3K8</accession>
<evidence type="ECO:0000313" key="2">
    <source>
        <dbReference type="EMBL" id="MBA0755312.1"/>
    </source>
</evidence>
<keyword evidence="1" id="KW-1133">Transmembrane helix</keyword>
<keyword evidence="1" id="KW-0472">Membrane</keyword>
<feature type="transmembrane region" description="Helical" evidence="1">
    <location>
        <begin position="12"/>
        <end position="31"/>
    </location>
</feature>
<comment type="caution">
    <text evidence="2">The sequence shown here is derived from an EMBL/GenBank/DDBJ whole genome shotgun (WGS) entry which is preliminary data.</text>
</comment>
<evidence type="ECO:0000256" key="1">
    <source>
        <dbReference type="SAM" id="Phobius"/>
    </source>
</evidence>
<evidence type="ECO:0000313" key="3">
    <source>
        <dbReference type="Proteomes" id="UP000593579"/>
    </source>
</evidence>
<keyword evidence="1" id="KW-0812">Transmembrane</keyword>
<protein>
    <submittedName>
        <fullName evidence="2">Uncharacterized protein</fullName>
    </submittedName>
</protein>
<organism evidence="2 3">
    <name type="scientific">Gossypium gossypioides</name>
    <name type="common">Mexican cotton</name>
    <name type="synonym">Selera gossypioides</name>
    <dbReference type="NCBI Taxonomy" id="34282"/>
    <lineage>
        <taxon>Eukaryota</taxon>
        <taxon>Viridiplantae</taxon>
        <taxon>Streptophyta</taxon>
        <taxon>Embryophyta</taxon>
        <taxon>Tracheophyta</taxon>
        <taxon>Spermatophyta</taxon>
        <taxon>Magnoliopsida</taxon>
        <taxon>eudicotyledons</taxon>
        <taxon>Gunneridae</taxon>
        <taxon>Pentapetalae</taxon>
        <taxon>rosids</taxon>
        <taxon>malvids</taxon>
        <taxon>Malvales</taxon>
        <taxon>Malvaceae</taxon>
        <taxon>Malvoideae</taxon>
        <taxon>Gossypium</taxon>
    </lineage>
</organism>
<reference evidence="2 3" key="1">
    <citation type="journal article" date="2019" name="Genome Biol. Evol.">
        <title>Insights into the evolution of the New World diploid cottons (Gossypium, subgenus Houzingenia) based on genome sequencing.</title>
        <authorList>
            <person name="Grover C.E."/>
            <person name="Arick M.A. 2nd"/>
            <person name="Thrash A."/>
            <person name="Conover J.L."/>
            <person name="Sanders W.S."/>
            <person name="Peterson D.G."/>
            <person name="Frelichowski J.E."/>
            <person name="Scheffler J.A."/>
            <person name="Scheffler B.E."/>
            <person name="Wendel J.F."/>
        </authorList>
    </citation>
    <scope>NUCLEOTIDE SEQUENCE [LARGE SCALE GENOMIC DNA]</scope>
    <source>
        <strain evidence="2">5</strain>
        <tissue evidence="2">Leaf</tissue>
    </source>
</reference>
<dbReference type="EMBL" id="JABEZY010268913">
    <property type="protein sequence ID" value="MBA0755312.1"/>
    <property type="molecule type" value="Genomic_DNA"/>
</dbReference>
<keyword evidence="3" id="KW-1185">Reference proteome</keyword>
<dbReference type="Proteomes" id="UP000593579">
    <property type="component" value="Unassembled WGS sequence"/>
</dbReference>
<dbReference type="AlphaFoldDB" id="A0A7J9D3K8"/>
<gene>
    <name evidence="2" type="ORF">Gogos_005454</name>
</gene>